<proteinExistence type="predicted"/>
<name>A0A444J324_9BACT</name>
<gene>
    <name evidence="1" type="ORF">H206_06316</name>
</gene>
<dbReference type="EMBL" id="MTKO01000032">
    <property type="protein sequence ID" value="RWX47569.1"/>
    <property type="molecule type" value="Genomic_DNA"/>
</dbReference>
<comment type="caution">
    <text evidence="1">The sequence shown here is derived from an EMBL/GenBank/DDBJ whole genome shotgun (WGS) entry which is preliminary data.</text>
</comment>
<reference evidence="1 2" key="1">
    <citation type="submission" date="2017-01" db="EMBL/GenBank/DDBJ databases">
        <title>The cable genome- insights into the physiology and evolution of filamentous bacteria capable of sulfide oxidation via long distance electron transfer.</title>
        <authorList>
            <person name="Schreiber L."/>
            <person name="Bjerg J.T."/>
            <person name="Boggild A."/>
            <person name="Van De Vossenberg J."/>
            <person name="Meysman F."/>
            <person name="Nielsen L.P."/>
            <person name="Schramm A."/>
            <person name="Kjeldsen K.U."/>
        </authorList>
    </citation>
    <scope>NUCLEOTIDE SEQUENCE [LARGE SCALE GENOMIC DNA]</scope>
    <source>
        <strain evidence="1">MCF</strain>
    </source>
</reference>
<dbReference type="AlphaFoldDB" id="A0A444J324"/>
<organism evidence="1 2">
    <name type="scientific">Candidatus Electrothrix aarhusensis</name>
    <dbReference type="NCBI Taxonomy" id="1859131"/>
    <lineage>
        <taxon>Bacteria</taxon>
        <taxon>Pseudomonadati</taxon>
        <taxon>Thermodesulfobacteriota</taxon>
        <taxon>Desulfobulbia</taxon>
        <taxon>Desulfobulbales</taxon>
        <taxon>Desulfobulbaceae</taxon>
        <taxon>Candidatus Electrothrix</taxon>
    </lineage>
</organism>
<accession>A0A444J324</accession>
<keyword evidence="2" id="KW-1185">Reference proteome</keyword>
<dbReference type="Proteomes" id="UP000287853">
    <property type="component" value="Unassembled WGS sequence"/>
</dbReference>
<sequence length="31" mass="3652">MPHSLQVQAGIRCPHQIWREMHQSRILSIQA</sequence>
<protein>
    <submittedName>
        <fullName evidence="1">Uncharacterized protein</fullName>
    </submittedName>
</protein>
<evidence type="ECO:0000313" key="1">
    <source>
        <dbReference type="EMBL" id="RWX47569.1"/>
    </source>
</evidence>
<evidence type="ECO:0000313" key="2">
    <source>
        <dbReference type="Proteomes" id="UP000287853"/>
    </source>
</evidence>